<proteinExistence type="predicted"/>
<reference evidence="2 3" key="1">
    <citation type="submission" date="2016-02" db="EMBL/GenBank/DDBJ databases">
        <authorList>
            <person name="Wen L."/>
            <person name="He K."/>
            <person name="Yang H."/>
        </authorList>
    </citation>
    <scope>NUCLEOTIDE SEQUENCE [LARGE SCALE GENOMIC DNA]</scope>
    <source>
        <strain evidence="2 3">MJR8628A</strain>
    </source>
</reference>
<comment type="caution">
    <text evidence="2">The sequence shown here is derived from an EMBL/GenBank/DDBJ whole genome shotgun (WGS) entry which is preliminary data.</text>
</comment>
<feature type="transmembrane region" description="Helical" evidence="1">
    <location>
        <begin position="228"/>
        <end position="248"/>
    </location>
</feature>
<feature type="transmembrane region" description="Helical" evidence="1">
    <location>
        <begin position="151"/>
        <end position="170"/>
    </location>
</feature>
<keyword evidence="1" id="KW-1133">Transmembrane helix</keyword>
<dbReference type="PATRIC" id="fig|1261.5.peg.232"/>
<feature type="transmembrane region" description="Helical" evidence="1">
    <location>
        <begin position="177"/>
        <end position="203"/>
    </location>
</feature>
<feature type="transmembrane region" description="Helical" evidence="1">
    <location>
        <begin position="112"/>
        <end position="145"/>
    </location>
</feature>
<dbReference type="STRING" id="1261.HMPREF3195_00226"/>
<accession>A0A135YYF4</accession>
<keyword evidence="1" id="KW-0812">Transmembrane</keyword>
<dbReference type="RefSeq" id="WP_061101609.1">
    <property type="nucleotide sequence ID" value="NZ_CP096607.1"/>
</dbReference>
<dbReference type="EMBL" id="LSQZ01000008">
    <property type="protein sequence ID" value="KXI14417.1"/>
    <property type="molecule type" value="Genomic_DNA"/>
</dbReference>
<feature type="transmembrane region" description="Helical" evidence="1">
    <location>
        <begin position="20"/>
        <end position="42"/>
    </location>
</feature>
<evidence type="ECO:0000313" key="2">
    <source>
        <dbReference type="EMBL" id="KXI14417.1"/>
    </source>
</evidence>
<keyword evidence="2" id="KW-0378">Hydrolase</keyword>
<dbReference type="eggNOG" id="COG1988">
    <property type="taxonomic scope" value="Bacteria"/>
</dbReference>
<keyword evidence="1" id="KW-0472">Membrane</keyword>
<evidence type="ECO:0000256" key="1">
    <source>
        <dbReference type="SAM" id="Phobius"/>
    </source>
</evidence>
<evidence type="ECO:0000313" key="3">
    <source>
        <dbReference type="Proteomes" id="UP000070326"/>
    </source>
</evidence>
<dbReference type="AlphaFoldDB" id="A0A135YYF4"/>
<protein>
    <submittedName>
        <fullName evidence="2">Putative membrane-bound metal-dependent hydrolase</fullName>
    </submittedName>
</protein>
<dbReference type="InterPro" id="IPR007404">
    <property type="entry name" value="YdjM-like"/>
</dbReference>
<sequence>MRGKTHLILGSLSSLELAMLYNIPIGPVGLASVLFCSIVADLDESNSNVMNNIIRKDTTKKIHTLLSYFLAIVLFYYSQKVGKNFYLALGISVIVVTLTAKKFTAGKLRNIFIFIFFFILSLNFYLFDFNLGLVFISSLLSLFPFLKHRKLTHSLIMLLIVYGLVHLVEVQTGIRHLAILSTIAYSSHLVLDLTTKMGIPLFYPFSSKNYSLFPLRVGSLFCNMVENILIVIMAIIFSLSLISIGPIFK</sequence>
<dbReference type="Pfam" id="PF04307">
    <property type="entry name" value="YdjM"/>
    <property type="match status" value="1"/>
</dbReference>
<gene>
    <name evidence="2" type="ORF">HMPREF3195_00226</name>
</gene>
<organism evidence="2 3">
    <name type="scientific">Peptostreptococcus anaerobius</name>
    <dbReference type="NCBI Taxonomy" id="1261"/>
    <lineage>
        <taxon>Bacteria</taxon>
        <taxon>Bacillati</taxon>
        <taxon>Bacillota</taxon>
        <taxon>Clostridia</taxon>
        <taxon>Peptostreptococcales</taxon>
        <taxon>Peptostreptococcaceae</taxon>
        <taxon>Peptostreptococcus</taxon>
    </lineage>
</organism>
<name>A0A135YYF4_9FIRM</name>
<feature type="transmembrane region" description="Helical" evidence="1">
    <location>
        <begin position="84"/>
        <end position="100"/>
    </location>
</feature>
<dbReference type="Proteomes" id="UP000070326">
    <property type="component" value="Unassembled WGS sequence"/>
</dbReference>
<dbReference type="GO" id="GO:0016787">
    <property type="term" value="F:hydrolase activity"/>
    <property type="evidence" value="ECO:0007669"/>
    <property type="project" value="UniProtKB-KW"/>
</dbReference>
<feature type="transmembrane region" description="Helical" evidence="1">
    <location>
        <begin position="62"/>
        <end position="78"/>
    </location>
</feature>